<sequence>MRTNIHKANCLLNTKFANIHIIATAFNNRIMTYRLNVTQEDEYLGLEAFLSDHQTNIVELITMSLNKHNCIKVNFELFAYFMLPTLEEKQLKSFNTKYNIIYKNTDLNELLTKVMNALNEKLTEFQHCQSGWTFVSMSHLEININKYSPMRGGSYIDLPPAIKHSRSCINIKNEDDCCFLWSIVAGLYPAKNNVCRTSSYPHYSSVLNIEGMSFPPTMNDIKQFEKNNPNMSVNIYGLQNNIVTGPLYASKHKREHHFNLLYIENNTVGHYCLIKDLIRLVRRQVTHYKGKVYLCDACLQFFSSETRYKSHNCSKILSILPEKKSILKFKHFERQQKINFIIYADFECMLIDCNESNSLNTRKLKTHQPSCFAYYICCAHNNELNKYVSYRGTDCAEVFVKYLIRDAKRIHRILSNKKSMTPLTTEQEMNYQNSNTCHICKQLLLNDKVRDHDHITSEYRGAAHSHCNLMYRVCSFIPVVFHNLSGYDSHLFIQELAKYEGTINIIPKTKEKYLSITKVIKTEKYNHPIQIKFIDSFQFLSSSLDALSDSLSENDFLNLSREFSDKRKFDLMRKKGVYPYDYIDSWSKFDETQLPSKYHFYNSLCKKHITDEEYLHAQTVWNVFNVKSLGEYTDLYIKCDVLLLCDIFEKFRETSLHYYKLDPAYYVTSPSLSWDAMLLYTDTELELISDLQMYELLEKGIRGGLAQCSRRHAEANNKYLPHFNESEPSSYLIYLDCNNLYGYAMMKKLPISEFKFLTLEEISNFDVITISDDNDYGYILEVDLIYPNYLHNKHKDLPFAVEKLVPPYGKSAKLIANLYDKHHYVIHYVHLKECLKNGLILKKIHCILSFRQECFLKNYIDLNTRLRQNSKTVFEKDFFKLLNNAIFGKTIENKRKQADVKLVTKWRDTTNKTNKHLDAEKLLAKPNLKSVSIFSDNFIAVELYHEKVVLDRPIYIGFTVLEYSKQHLYQFHYDFIKKKYGNNAKLCYTDTDSLLYLIYTTDFYQDMHDDLTKFDTSNFAVNNPYHIPQTNAKVPGLWKHEMGDDLIIEFVGLRAKLYFINSLKTQIKKAKGVSKSITNNLKLDDYSNVLLTDKALRCKMNMIKSIKHVLYSQQVDKQVLDRNDDKIQVLQDQIHTLPWGHCDSMFLDYSSDT</sequence>
<dbReference type="InterPro" id="IPR038563">
    <property type="entry name" value="Endonuclease_7_sf"/>
</dbReference>
<dbReference type="SUPFAM" id="SSF56672">
    <property type="entry name" value="DNA/RNA polymerases"/>
    <property type="match status" value="1"/>
</dbReference>
<evidence type="ECO:0008006" key="3">
    <source>
        <dbReference type="Google" id="ProtNLM"/>
    </source>
</evidence>
<gene>
    <name evidence="1" type="ORF">SPLIT_LOCUS4875</name>
</gene>
<dbReference type="GO" id="GO:0071897">
    <property type="term" value="P:DNA biosynthetic process"/>
    <property type="evidence" value="ECO:0007669"/>
    <property type="project" value="UniProtKB-ARBA"/>
</dbReference>
<dbReference type="InterPro" id="IPR043502">
    <property type="entry name" value="DNA/RNA_pol_sf"/>
</dbReference>
<protein>
    <recommendedName>
        <fullName evidence="3">DNA-directed DNA polymerase</fullName>
    </recommendedName>
</protein>
<proteinExistence type="predicted"/>
<reference evidence="1" key="1">
    <citation type="submission" date="2022-02" db="EMBL/GenBank/DDBJ databases">
        <authorList>
            <person name="King R."/>
        </authorList>
    </citation>
    <scope>NUCLEOTIDE SEQUENCE</scope>
</reference>
<name>A0A9P0N2V9_SPOLI</name>
<dbReference type="Gene3D" id="3.40.1800.10">
    <property type="entry name" value="His-Me finger endonucleases"/>
    <property type="match status" value="1"/>
</dbReference>
<keyword evidence="2" id="KW-1185">Reference proteome</keyword>
<dbReference type="PANTHER" id="PTHR31511:SF12">
    <property type="entry name" value="RHO TERMINATION FACTOR N-TERMINAL DOMAIN-CONTAINING PROTEIN"/>
    <property type="match status" value="1"/>
</dbReference>
<organism evidence="1 2">
    <name type="scientific">Spodoptera littoralis</name>
    <name type="common">Egyptian cotton leafworm</name>
    <dbReference type="NCBI Taxonomy" id="7109"/>
    <lineage>
        <taxon>Eukaryota</taxon>
        <taxon>Metazoa</taxon>
        <taxon>Ecdysozoa</taxon>
        <taxon>Arthropoda</taxon>
        <taxon>Hexapoda</taxon>
        <taxon>Insecta</taxon>
        <taxon>Pterygota</taxon>
        <taxon>Neoptera</taxon>
        <taxon>Endopterygota</taxon>
        <taxon>Lepidoptera</taxon>
        <taxon>Glossata</taxon>
        <taxon>Ditrysia</taxon>
        <taxon>Noctuoidea</taxon>
        <taxon>Noctuidae</taxon>
        <taxon>Amphipyrinae</taxon>
        <taxon>Spodoptera</taxon>
    </lineage>
</organism>
<dbReference type="InterPro" id="IPR012337">
    <property type="entry name" value="RNaseH-like_sf"/>
</dbReference>
<accession>A0A9P0N2V9</accession>
<dbReference type="AlphaFoldDB" id="A0A9P0N2V9"/>
<evidence type="ECO:0000313" key="1">
    <source>
        <dbReference type="EMBL" id="CAH1639518.1"/>
    </source>
</evidence>
<dbReference type="Proteomes" id="UP001153321">
    <property type="component" value="Chromosome 2"/>
</dbReference>
<dbReference type="PANTHER" id="PTHR31511">
    <property type="entry name" value="PROTEIN CBG23764"/>
    <property type="match status" value="1"/>
</dbReference>
<evidence type="ECO:0000313" key="2">
    <source>
        <dbReference type="Proteomes" id="UP001153321"/>
    </source>
</evidence>
<dbReference type="EMBL" id="LR824533">
    <property type="protein sequence ID" value="CAH1639518.1"/>
    <property type="molecule type" value="Genomic_DNA"/>
</dbReference>
<dbReference type="GO" id="GO:0042575">
    <property type="term" value="C:DNA polymerase complex"/>
    <property type="evidence" value="ECO:0007669"/>
    <property type="project" value="UniProtKB-ARBA"/>
</dbReference>
<dbReference type="SUPFAM" id="SSF53098">
    <property type="entry name" value="Ribonuclease H-like"/>
    <property type="match status" value="1"/>
</dbReference>